<gene>
    <name evidence="2" type="ORF">TSOC_003790</name>
</gene>
<feature type="chain" id="PRO_5014367644" evidence="1">
    <location>
        <begin position="23"/>
        <end position="300"/>
    </location>
</feature>
<keyword evidence="1" id="KW-0732">Signal</keyword>
<dbReference type="AlphaFoldDB" id="A0A2J8AAQ7"/>
<dbReference type="Proteomes" id="UP000236333">
    <property type="component" value="Unassembled WGS sequence"/>
</dbReference>
<accession>A0A2J8AAQ7</accession>
<name>A0A2J8AAQ7_9CHLO</name>
<protein>
    <submittedName>
        <fullName evidence="2">Uncharacterized protein</fullName>
    </submittedName>
</protein>
<reference evidence="2 3" key="1">
    <citation type="journal article" date="2017" name="Mol. Biol. Evol.">
        <title>The 4-celled Tetrabaena socialis nuclear genome reveals the essential components for genetic control of cell number at the origin of multicellularity in the volvocine lineage.</title>
        <authorList>
            <person name="Featherston J."/>
            <person name="Arakaki Y."/>
            <person name="Hanschen E.R."/>
            <person name="Ferris P.J."/>
            <person name="Michod R.E."/>
            <person name="Olson B.J.S.C."/>
            <person name="Nozaki H."/>
            <person name="Durand P.M."/>
        </authorList>
    </citation>
    <scope>NUCLEOTIDE SEQUENCE [LARGE SCALE GENOMIC DNA]</scope>
    <source>
        <strain evidence="2 3">NIES-571</strain>
    </source>
</reference>
<dbReference type="EMBL" id="PGGS01000086">
    <property type="protein sequence ID" value="PNH09553.1"/>
    <property type="molecule type" value="Genomic_DNA"/>
</dbReference>
<comment type="caution">
    <text evidence="2">The sequence shown here is derived from an EMBL/GenBank/DDBJ whole genome shotgun (WGS) entry which is preliminary data.</text>
</comment>
<organism evidence="2 3">
    <name type="scientific">Tetrabaena socialis</name>
    <dbReference type="NCBI Taxonomy" id="47790"/>
    <lineage>
        <taxon>Eukaryota</taxon>
        <taxon>Viridiplantae</taxon>
        <taxon>Chlorophyta</taxon>
        <taxon>core chlorophytes</taxon>
        <taxon>Chlorophyceae</taxon>
        <taxon>CS clade</taxon>
        <taxon>Chlamydomonadales</taxon>
        <taxon>Tetrabaenaceae</taxon>
        <taxon>Tetrabaena</taxon>
    </lineage>
</organism>
<dbReference type="Gene3D" id="2.40.128.20">
    <property type="match status" value="1"/>
</dbReference>
<evidence type="ECO:0000313" key="3">
    <source>
        <dbReference type="Proteomes" id="UP000236333"/>
    </source>
</evidence>
<proteinExistence type="predicted"/>
<sequence length="300" mass="32010">MRGALATRVVLVVIGAVAVAHAQLLPFVSERGGGPLSVRSMGRCPPANFSAVPLDVMAYAAAPWYVQKQLPLNYQPVNELYCVRAEYTLRNPSNISAGLIANNYANRGGVNGAVQGSSKYDRNNATLLALPADTPDGSDGRLLVGPKELLDMFPRAWRSIFGPYWVVAVGPSKNATIKYDWAIISGGQPKYEAANGTCTTLPPNNRTAVDAALLAALNESAMRAPRITGRPLQPPAFDSGGLWFFSRKPVDPEATAAMTQRAQGSAVPPTDWLLTDVTAELGLDTSKLVPVQQEGCKYQA</sequence>
<dbReference type="OrthoDB" id="565904at2759"/>
<evidence type="ECO:0000313" key="2">
    <source>
        <dbReference type="EMBL" id="PNH09553.1"/>
    </source>
</evidence>
<keyword evidence="3" id="KW-1185">Reference proteome</keyword>
<feature type="signal peptide" evidence="1">
    <location>
        <begin position="1"/>
        <end position="22"/>
    </location>
</feature>
<dbReference type="InterPro" id="IPR012674">
    <property type="entry name" value="Calycin"/>
</dbReference>
<evidence type="ECO:0000256" key="1">
    <source>
        <dbReference type="SAM" id="SignalP"/>
    </source>
</evidence>